<dbReference type="GO" id="GO:0003677">
    <property type="term" value="F:DNA binding"/>
    <property type="evidence" value="ECO:0007669"/>
    <property type="project" value="UniProtKB-KW"/>
</dbReference>
<accession>A0A6M2CPI1</accession>
<dbReference type="GO" id="GO:0005634">
    <property type="term" value="C:nucleus"/>
    <property type="evidence" value="ECO:0007669"/>
    <property type="project" value="UniProtKB-SubCell"/>
</dbReference>
<comment type="subcellular location">
    <subcellularLocation>
        <location evidence="1">Nucleus</location>
    </subcellularLocation>
</comment>
<dbReference type="PANTHER" id="PTHR19303:SF36">
    <property type="entry name" value="TIGGER TRANSPOSABLE ELEMENT-DERIVED PROTEIN 3"/>
    <property type="match status" value="1"/>
</dbReference>
<dbReference type="VEuPathDB" id="VectorBase:LOC119177862"/>
<dbReference type="SUPFAM" id="SSF46689">
    <property type="entry name" value="Homeodomain-like"/>
    <property type="match status" value="2"/>
</dbReference>
<sequence>MERKRPQHALSFKKKLQILQELDRSGLPKTKVAKKYILTSTLSRIWKGGEKIEGTVKNETFTATQMRTTPYEQLEKVHFLWFKCARSFNLAISEPILEQQAREIAMQINVKNFLLINGWLSHFKTRHG</sequence>
<evidence type="ECO:0000256" key="1">
    <source>
        <dbReference type="ARBA" id="ARBA00004123"/>
    </source>
</evidence>
<dbReference type="EMBL" id="GHWJ01002762">
    <property type="protein sequence ID" value="NOV35499.1"/>
    <property type="molecule type" value="Transcribed_RNA"/>
</dbReference>
<dbReference type="Pfam" id="PF03221">
    <property type="entry name" value="HTH_Tnp_Tc5"/>
    <property type="match status" value="1"/>
</dbReference>
<dbReference type="Gene3D" id="1.10.10.60">
    <property type="entry name" value="Homeodomain-like"/>
    <property type="match status" value="2"/>
</dbReference>
<dbReference type="InterPro" id="IPR009057">
    <property type="entry name" value="Homeodomain-like_sf"/>
</dbReference>
<dbReference type="InterPro" id="IPR050863">
    <property type="entry name" value="CenT-Element_Derived"/>
</dbReference>
<keyword evidence="2" id="KW-0238">DNA-binding</keyword>
<evidence type="ECO:0000256" key="2">
    <source>
        <dbReference type="ARBA" id="ARBA00023125"/>
    </source>
</evidence>
<reference evidence="4" key="1">
    <citation type="submission" date="2019-09" db="EMBL/GenBank/DDBJ databases">
        <title>Organ-specific transcriptomic study of the physiology of the cattle tick, Rhipicephalus microplus.</title>
        <authorList>
            <person name="Tirloni L."/>
            <person name="Braz G."/>
            <person name="Gandara A.C.P."/>
            <person name="Sabadin G.A."/>
            <person name="da Silva R.M."/>
            <person name="Guizzo M.G."/>
            <person name="Machado J.A."/>
            <person name="Costa E.P."/>
            <person name="Gomes H.F."/>
            <person name="Moraes J."/>
            <person name="Mota M.B.S."/>
            <person name="Mesquita R.D."/>
            <person name="Alvarenga P.H."/>
            <person name="Alves F."/>
            <person name="Seixas A."/>
            <person name="da Fonseca R.N."/>
            <person name="Fogaca A."/>
            <person name="Logullo C."/>
            <person name="Tanaka A."/>
            <person name="Daffre S."/>
            <person name="Termignoni C."/>
            <person name="Vaz I.S.Jr."/>
            <person name="Oliveira P.L."/>
            <person name="Ribeiro J.M."/>
        </authorList>
    </citation>
    <scope>NUCLEOTIDE SEQUENCE</scope>
    <source>
        <strain evidence="4">Porto Alegre</strain>
    </source>
</reference>
<evidence type="ECO:0000313" key="4">
    <source>
        <dbReference type="EMBL" id="NOV35499.1"/>
    </source>
</evidence>
<dbReference type="InterPro" id="IPR006600">
    <property type="entry name" value="HTH_CenpB_DNA-bd_dom"/>
</dbReference>
<organism evidence="4">
    <name type="scientific">Rhipicephalus microplus</name>
    <name type="common">Cattle tick</name>
    <name type="synonym">Boophilus microplus</name>
    <dbReference type="NCBI Taxonomy" id="6941"/>
    <lineage>
        <taxon>Eukaryota</taxon>
        <taxon>Metazoa</taxon>
        <taxon>Ecdysozoa</taxon>
        <taxon>Arthropoda</taxon>
        <taxon>Chelicerata</taxon>
        <taxon>Arachnida</taxon>
        <taxon>Acari</taxon>
        <taxon>Parasitiformes</taxon>
        <taxon>Ixodida</taxon>
        <taxon>Ixodoidea</taxon>
        <taxon>Ixodidae</taxon>
        <taxon>Rhipicephalinae</taxon>
        <taxon>Rhipicephalus</taxon>
        <taxon>Boophilus</taxon>
    </lineage>
</organism>
<dbReference type="OrthoDB" id="6515428at2759"/>
<evidence type="ECO:0000259" key="3">
    <source>
        <dbReference type="PROSITE" id="PS51253"/>
    </source>
</evidence>
<feature type="domain" description="HTH CENPB-type" evidence="3">
    <location>
        <begin position="62"/>
        <end position="128"/>
    </location>
</feature>
<proteinExistence type="predicted"/>
<dbReference type="PROSITE" id="PS51253">
    <property type="entry name" value="HTH_CENPB"/>
    <property type="match status" value="1"/>
</dbReference>
<protein>
    <submittedName>
        <fullName evidence="4">Putative tick transposon</fullName>
    </submittedName>
</protein>
<dbReference type="PANTHER" id="PTHR19303">
    <property type="entry name" value="TRANSPOSON"/>
    <property type="match status" value="1"/>
</dbReference>
<name>A0A6M2CPI1_RHIMP</name>
<dbReference type="AlphaFoldDB" id="A0A6M2CPI1"/>